<dbReference type="EMBL" id="JBFXLU010000063">
    <property type="protein sequence ID" value="KAL2846446.1"/>
    <property type="molecule type" value="Genomic_DNA"/>
</dbReference>
<dbReference type="Proteomes" id="UP001610446">
    <property type="component" value="Unassembled WGS sequence"/>
</dbReference>
<feature type="region of interest" description="Disordered" evidence="1">
    <location>
        <begin position="1"/>
        <end position="31"/>
    </location>
</feature>
<name>A0ABR4K303_9EURO</name>
<comment type="caution">
    <text evidence="2">The sequence shown here is derived from an EMBL/GenBank/DDBJ whole genome shotgun (WGS) entry which is preliminary data.</text>
</comment>
<protein>
    <submittedName>
        <fullName evidence="2">Uncharacterized protein</fullName>
    </submittedName>
</protein>
<sequence length="378" mass="42856">MSFSMNKSPVPLTQLQRRKPQPHPRKSNSIPLKSVDDTVKRLISFLESDPCDTDLLLRISPEIASSDKVSSILRSAAEAKWRYTYDTEYQILKVFSMSRPIHDAFQLYLNLFVKHMIPFLTPEQVFQLNLHTTEQVMSGIAATLGGKKVQAWDKRPDALVVFGNPVFEQVIPTIVVEVGFSESYQDLINDTRQWLTKTETPLALVILVKIEENTIPLQHRKSSPGFASTFRRLLLKYGDERAYAEGGIQGTAVDEASFSRAALESDIVTSDWVGDIKVYLELWERHNNDIRLREPRCNILPEPTSSHDPTIRITDLIPDGCRARFGASFDASRTVTMDMSMLRPLLVRERDNLALHRATRAFRPGRRAGASDPDYSPN</sequence>
<evidence type="ECO:0000313" key="3">
    <source>
        <dbReference type="Proteomes" id="UP001610446"/>
    </source>
</evidence>
<keyword evidence="3" id="KW-1185">Reference proteome</keyword>
<accession>A0ABR4K303</accession>
<gene>
    <name evidence="2" type="ORF">BJY01DRAFT_175228</name>
</gene>
<proteinExistence type="predicted"/>
<organism evidence="2 3">
    <name type="scientific">Aspergillus pseudoustus</name>
    <dbReference type="NCBI Taxonomy" id="1810923"/>
    <lineage>
        <taxon>Eukaryota</taxon>
        <taxon>Fungi</taxon>
        <taxon>Dikarya</taxon>
        <taxon>Ascomycota</taxon>
        <taxon>Pezizomycotina</taxon>
        <taxon>Eurotiomycetes</taxon>
        <taxon>Eurotiomycetidae</taxon>
        <taxon>Eurotiales</taxon>
        <taxon>Aspergillaceae</taxon>
        <taxon>Aspergillus</taxon>
        <taxon>Aspergillus subgen. Nidulantes</taxon>
    </lineage>
</organism>
<feature type="compositionally biased region" description="Polar residues" evidence="1">
    <location>
        <begin position="1"/>
        <end position="15"/>
    </location>
</feature>
<feature type="compositionally biased region" description="Basic residues" evidence="1">
    <location>
        <begin position="16"/>
        <end position="26"/>
    </location>
</feature>
<evidence type="ECO:0000313" key="2">
    <source>
        <dbReference type="EMBL" id="KAL2846446.1"/>
    </source>
</evidence>
<evidence type="ECO:0000256" key="1">
    <source>
        <dbReference type="SAM" id="MobiDB-lite"/>
    </source>
</evidence>
<reference evidence="2 3" key="1">
    <citation type="submission" date="2024-07" db="EMBL/GenBank/DDBJ databases">
        <title>Section-level genome sequencing and comparative genomics of Aspergillus sections Usti and Cavernicolus.</title>
        <authorList>
            <consortium name="Lawrence Berkeley National Laboratory"/>
            <person name="Nybo J.L."/>
            <person name="Vesth T.C."/>
            <person name="Theobald S."/>
            <person name="Frisvad J.C."/>
            <person name="Larsen T.O."/>
            <person name="Kjaerboelling I."/>
            <person name="Rothschild-Mancinelli K."/>
            <person name="Lyhne E.K."/>
            <person name="Kogle M.E."/>
            <person name="Barry K."/>
            <person name="Clum A."/>
            <person name="Na H."/>
            <person name="Ledsgaard L."/>
            <person name="Lin J."/>
            <person name="Lipzen A."/>
            <person name="Kuo A."/>
            <person name="Riley R."/>
            <person name="Mondo S."/>
            <person name="Labutti K."/>
            <person name="Haridas S."/>
            <person name="Pangalinan J."/>
            <person name="Salamov A.A."/>
            <person name="Simmons B.A."/>
            <person name="Magnuson J.K."/>
            <person name="Chen J."/>
            <person name="Drula E."/>
            <person name="Henrissat B."/>
            <person name="Wiebenga A."/>
            <person name="Lubbers R.J."/>
            <person name="Gomes A.C."/>
            <person name="Makela M.R."/>
            <person name="Stajich J."/>
            <person name="Grigoriev I.V."/>
            <person name="Mortensen U.H."/>
            <person name="De Vries R.P."/>
            <person name="Baker S.E."/>
            <person name="Andersen M.R."/>
        </authorList>
    </citation>
    <scope>NUCLEOTIDE SEQUENCE [LARGE SCALE GENOMIC DNA]</scope>
    <source>
        <strain evidence="2 3">CBS 123904</strain>
    </source>
</reference>